<proteinExistence type="predicted"/>
<sequence length="229" mass="25788">MDLKKFVSVWSIVLVVLLEAATRGGGEETAFELPVQLVGFPFIIMAVRLTNFVKKMSYALSPVDSQEAAFELPVQLVGFPFIILSVRLTNFLKKLSYSVSPATYRSRNRRFALHQSSDQSSQLDQPDNFDAGEVEKYIVNEFGPSACVFESICGQYAELATKEPRQALDWPEVFSQYQRFPAESRDFYLLSVFLGETVKSPELCRQLGELRSCGEINLNDTQDETNTLA</sequence>
<comment type="caution">
    <text evidence="2">The sequence shown here is derived from an EMBL/GenBank/DDBJ whole genome shotgun (WGS) entry which is preliminary data.</text>
</comment>
<name>A0A8S4EAL8_PLUXY</name>
<keyword evidence="1" id="KW-0732">Signal</keyword>
<evidence type="ECO:0000313" key="2">
    <source>
        <dbReference type="EMBL" id="CAG9112857.1"/>
    </source>
</evidence>
<dbReference type="Proteomes" id="UP000653454">
    <property type="component" value="Unassembled WGS sequence"/>
</dbReference>
<feature type="signal peptide" evidence="1">
    <location>
        <begin position="1"/>
        <end position="26"/>
    </location>
</feature>
<gene>
    <name evidence="2" type="ORF">PLXY2_LOCUS5076</name>
</gene>
<reference evidence="2" key="1">
    <citation type="submission" date="2020-11" db="EMBL/GenBank/DDBJ databases">
        <authorList>
            <person name="Whiteford S."/>
        </authorList>
    </citation>
    <scope>NUCLEOTIDE SEQUENCE</scope>
</reference>
<dbReference type="EMBL" id="CAJHNJ030000014">
    <property type="protein sequence ID" value="CAG9112857.1"/>
    <property type="molecule type" value="Genomic_DNA"/>
</dbReference>
<evidence type="ECO:0000256" key="1">
    <source>
        <dbReference type="SAM" id="SignalP"/>
    </source>
</evidence>
<dbReference type="AlphaFoldDB" id="A0A8S4EAL8"/>
<accession>A0A8S4EAL8</accession>
<protein>
    <submittedName>
        <fullName evidence="2">(diamondback moth) hypothetical protein</fullName>
    </submittedName>
</protein>
<evidence type="ECO:0000313" key="3">
    <source>
        <dbReference type="Proteomes" id="UP000653454"/>
    </source>
</evidence>
<feature type="chain" id="PRO_5035884172" evidence="1">
    <location>
        <begin position="27"/>
        <end position="229"/>
    </location>
</feature>
<keyword evidence="3" id="KW-1185">Reference proteome</keyword>
<organism evidence="2 3">
    <name type="scientific">Plutella xylostella</name>
    <name type="common">Diamondback moth</name>
    <name type="synonym">Plutella maculipennis</name>
    <dbReference type="NCBI Taxonomy" id="51655"/>
    <lineage>
        <taxon>Eukaryota</taxon>
        <taxon>Metazoa</taxon>
        <taxon>Ecdysozoa</taxon>
        <taxon>Arthropoda</taxon>
        <taxon>Hexapoda</taxon>
        <taxon>Insecta</taxon>
        <taxon>Pterygota</taxon>
        <taxon>Neoptera</taxon>
        <taxon>Endopterygota</taxon>
        <taxon>Lepidoptera</taxon>
        <taxon>Glossata</taxon>
        <taxon>Ditrysia</taxon>
        <taxon>Yponomeutoidea</taxon>
        <taxon>Plutellidae</taxon>
        <taxon>Plutella</taxon>
    </lineage>
</organism>